<evidence type="ECO:0000256" key="1">
    <source>
        <dbReference type="SAM" id="Phobius"/>
    </source>
</evidence>
<evidence type="ECO:0000259" key="2">
    <source>
        <dbReference type="PROSITE" id="PS50871"/>
    </source>
</evidence>
<dbReference type="InterPro" id="IPR001073">
    <property type="entry name" value="C1q_dom"/>
</dbReference>
<feature type="transmembrane region" description="Helical" evidence="1">
    <location>
        <begin position="6"/>
        <end position="24"/>
    </location>
</feature>
<keyword evidence="1" id="KW-0812">Transmembrane</keyword>
<organism evidence="3 4">
    <name type="scientific">Mizuhopecten yessoensis</name>
    <name type="common">Japanese scallop</name>
    <name type="synonym">Patinopecten yessoensis</name>
    <dbReference type="NCBI Taxonomy" id="6573"/>
    <lineage>
        <taxon>Eukaryota</taxon>
        <taxon>Metazoa</taxon>
        <taxon>Spiralia</taxon>
        <taxon>Lophotrochozoa</taxon>
        <taxon>Mollusca</taxon>
        <taxon>Bivalvia</taxon>
        <taxon>Autobranchia</taxon>
        <taxon>Pteriomorphia</taxon>
        <taxon>Pectinida</taxon>
        <taxon>Pectinoidea</taxon>
        <taxon>Pectinidae</taxon>
        <taxon>Mizuhopecten</taxon>
    </lineage>
</organism>
<evidence type="ECO:0000313" key="4">
    <source>
        <dbReference type="Proteomes" id="UP000242188"/>
    </source>
</evidence>
<sequence length="211" mass="23742">MSKMLFVLSVMAFYNIFLALFISVEMGKVYGQSQEYSLSDIVSNMSMRLDRMELAMKDKDKKIEQLEYRLKRVAPTTPNAVAFRAYMTATTAYAKRQVVIYNHETLDIGNGYNPRDGLYFVPSTGTYVITWITVPNYNDYVQTLLVVNGAVVGSSFSDSEEIHDIHQSTGIVVLNLSKGDHLFIRVGSTKHGVIQSDDPRSKSAIAGWKLF</sequence>
<dbReference type="SMART" id="SM00110">
    <property type="entry name" value="C1Q"/>
    <property type="match status" value="1"/>
</dbReference>
<dbReference type="SUPFAM" id="SSF49842">
    <property type="entry name" value="TNF-like"/>
    <property type="match status" value="1"/>
</dbReference>
<dbReference type="PROSITE" id="PS50871">
    <property type="entry name" value="C1Q"/>
    <property type="match status" value="1"/>
</dbReference>
<dbReference type="EMBL" id="NEDP02001812">
    <property type="protein sequence ID" value="OWF52395.1"/>
    <property type="molecule type" value="Genomic_DNA"/>
</dbReference>
<name>A0A210QUI3_MIZYE</name>
<dbReference type="InterPro" id="IPR008983">
    <property type="entry name" value="Tumour_necrosis_fac-like_dom"/>
</dbReference>
<comment type="caution">
    <text evidence="3">The sequence shown here is derived from an EMBL/GenBank/DDBJ whole genome shotgun (WGS) entry which is preliminary data.</text>
</comment>
<feature type="domain" description="C1q" evidence="2">
    <location>
        <begin position="76"/>
        <end position="211"/>
    </location>
</feature>
<protein>
    <submittedName>
        <fullName evidence="3">Elastin microfibril interfacer 2</fullName>
    </submittedName>
</protein>
<keyword evidence="1" id="KW-0472">Membrane</keyword>
<gene>
    <name evidence="3" type="ORF">KP79_PYT18563</name>
</gene>
<evidence type="ECO:0000313" key="3">
    <source>
        <dbReference type="EMBL" id="OWF52395.1"/>
    </source>
</evidence>
<dbReference type="Gene3D" id="2.60.120.40">
    <property type="match status" value="1"/>
</dbReference>
<dbReference type="Proteomes" id="UP000242188">
    <property type="component" value="Unassembled WGS sequence"/>
</dbReference>
<dbReference type="Pfam" id="PF00386">
    <property type="entry name" value="C1q"/>
    <property type="match status" value="1"/>
</dbReference>
<dbReference type="AlphaFoldDB" id="A0A210QUI3"/>
<keyword evidence="1" id="KW-1133">Transmembrane helix</keyword>
<keyword evidence="4" id="KW-1185">Reference proteome</keyword>
<proteinExistence type="predicted"/>
<dbReference type="OrthoDB" id="6141606at2759"/>
<accession>A0A210QUI3</accession>
<reference evidence="3 4" key="1">
    <citation type="journal article" date="2017" name="Nat. Ecol. Evol.">
        <title>Scallop genome provides insights into evolution of bilaterian karyotype and development.</title>
        <authorList>
            <person name="Wang S."/>
            <person name="Zhang J."/>
            <person name="Jiao W."/>
            <person name="Li J."/>
            <person name="Xun X."/>
            <person name="Sun Y."/>
            <person name="Guo X."/>
            <person name="Huan P."/>
            <person name="Dong B."/>
            <person name="Zhang L."/>
            <person name="Hu X."/>
            <person name="Sun X."/>
            <person name="Wang J."/>
            <person name="Zhao C."/>
            <person name="Wang Y."/>
            <person name="Wang D."/>
            <person name="Huang X."/>
            <person name="Wang R."/>
            <person name="Lv J."/>
            <person name="Li Y."/>
            <person name="Zhang Z."/>
            <person name="Liu B."/>
            <person name="Lu W."/>
            <person name="Hui Y."/>
            <person name="Liang J."/>
            <person name="Zhou Z."/>
            <person name="Hou R."/>
            <person name="Li X."/>
            <person name="Liu Y."/>
            <person name="Li H."/>
            <person name="Ning X."/>
            <person name="Lin Y."/>
            <person name="Zhao L."/>
            <person name="Xing Q."/>
            <person name="Dou J."/>
            <person name="Li Y."/>
            <person name="Mao J."/>
            <person name="Guo H."/>
            <person name="Dou H."/>
            <person name="Li T."/>
            <person name="Mu C."/>
            <person name="Jiang W."/>
            <person name="Fu Q."/>
            <person name="Fu X."/>
            <person name="Miao Y."/>
            <person name="Liu J."/>
            <person name="Yu Q."/>
            <person name="Li R."/>
            <person name="Liao H."/>
            <person name="Li X."/>
            <person name="Kong Y."/>
            <person name="Jiang Z."/>
            <person name="Chourrout D."/>
            <person name="Li R."/>
            <person name="Bao Z."/>
        </authorList>
    </citation>
    <scope>NUCLEOTIDE SEQUENCE [LARGE SCALE GENOMIC DNA]</scope>
    <source>
        <strain evidence="3 4">PY_sf001</strain>
    </source>
</reference>